<dbReference type="Gene3D" id="1.10.10.10">
    <property type="entry name" value="Winged helix-like DNA-binding domain superfamily/Winged helix DNA-binding domain"/>
    <property type="match status" value="1"/>
</dbReference>
<dbReference type="EMBL" id="BJHY01000001">
    <property type="protein sequence ID" value="GDY71399.1"/>
    <property type="molecule type" value="Genomic_DNA"/>
</dbReference>
<evidence type="ECO:0000313" key="5">
    <source>
        <dbReference type="Proteomes" id="UP000302139"/>
    </source>
</evidence>
<evidence type="ECO:0000313" key="2">
    <source>
        <dbReference type="EMBL" id="GDY68241.1"/>
    </source>
</evidence>
<evidence type="ECO:0000313" key="3">
    <source>
        <dbReference type="EMBL" id="GDY71399.1"/>
    </source>
</evidence>
<sequence>MGGEQGAIVGQGGSGRRQQKAVAQLGRVQATAGAGARRQPPRSAAGRHLAILESAGLVLSRLQGREEFHDLNSEPLSAP</sequence>
<name>A0A4D4M8F0_STRAX</name>
<feature type="compositionally biased region" description="Gly residues" evidence="1">
    <location>
        <begin position="1"/>
        <end position="15"/>
    </location>
</feature>
<dbReference type="Proteomes" id="UP000302139">
    <property type="component" value="Unassembled WGS sequence"/>
</dbReference>
<proteinExistence type="predicted"/>
<reference evidence="3 4" key="1">
    <citation type="submission" date="2019-04" db="EMBL/GenBank/DDBJ databases">
        <title>Draft genome sequences of Streptomyces avermitilis ATCC 31267.</title>
        <authorList>
            <person name="Komaki H."/>
            <person name="Tamura T."/>
            <person name="Hosoyama A."/>
        </authorList>
    </citation>
    <scope>NUCLEOTIDE SEQUENCE [LARGE SCALE GENOMIC DNA]</scope>
    <source>
        <strain evidence="3 4">ATCC 31267</strain>
    </source>
</reference>
<organism evidence="2 5">
    <name type="scientific">Streptomyces avermitilis</name>
    <dbReference type="NCBI Taxonomy" id="33903"/>
    <lineage>
        <taxon>Bacteria</taxon>
        <taxon>Bacillati</taxon>
        <taxon>Actinomycetota</taxon>
        <taxon>Actinomycetes</taxon>
        <taxon>Kitasatosporales</taxon>
        <taxon>Streptomycetaceae</taxon>
        <taxon>Streptomyces</taxon>
    </lineage>
</organism>
<dbReference type="Proteomes" id="UP000299211">
    <property type="component" value="Unassembled WGS sequence"/>
</dbReference>
<dbReference type="InterPro" id="IPR036388">
    <property type="entry name" value="WH-like_DNA-bd_sf"/>
</dbReference>
<evidence type="ECO:0000313" key="4">
    <source>
        <dbReference type="Proteomes" id="UP000299211"/>
    </source>
</evidence>
<dbReference type="EMBL" id="BJHX01000001">
    <property type="protein sequence ID" value="GDY68241.1"/>
    <property type="molecule type" value="Genomic_DNA"/>
</dbReference>
<protein>
    <recommendedName>
        <fullName evidence="6">HTH arsR-type domain-containing protein</fullName>
    </recommendedName>
</protein>
<evidence type="ECO:0008006" key="6">
    <source>
        <dbReference type="Google" id="ProtNLM"/>
    </source>
</evidence>
<feature type="region of interest" description="Disordered" evidence="1">
    <location>
        <begin position="1"/>
        <end position="46"/>
    </location>
</feature>
<evidence type="ECO:0000256" key="1">
    <source>
        <dbReference type="SAM" id="MobiDB-lite"/>
    </source>
</evidence>
<accession>A0A4D4M8F0</accession>
<dbReference type="AlphaFoldDB" id="A0A4D4M8F0"/>
<reference evidence="2 5" key="2">
    <citation type="submission" date="2019-04" db="EMBL/GenBank/DDBJ databases">
        <title>Draft genome sequences of Streptomyces avermitilis NBRC 14893.</title>
        <authorList>
            <person name="Komaki H."/>
            <person name="Tamura T."/>
            <person name="Hosoyama A."/>
        </authorList>
    </citation>
    <scope>NUCLEOTIDE SEQUENCE [LARGE SCALE GENOMIC DNA]</scope>
    <source>
        <strain evidence="2 5">NBRC 14893</strain>
    </source>
</reference>
<gene>
    <name evidence="2" type="ORF">SAV14893_076340</name>
    <name evidence="3" type="ORF">SAV31267_008840</name>
</gene>
<comment type="caution">
    <text evidence="2">The sequence shown here is derived from an EMBL/GenBank/DDBJ whole genome shotgun (WGS) entry which is preliminary data.</text>
</comment>
<dbReference type="RefSeq" id="WP_078234747.1">
    <property type="nucleotide sequence ID" value="NZ_BAABTN010000021.1"/>
</dbReference>